<gene>
    <name evidence="2" type="ORF">B0A49_03774</name>
</gene>
<dbReference type="PANTHER" id="PTHR42815:SF2">
    <property type="entry name" value="FAD-BINDING, PUTATIVE (AFU_ORTHOLOGUE AFUA_6G07600)-RELATED"/>
    <property type="match status" value="1"/>
</dbReference>
<dbReference type="STRING" id="331657.A0A4U0X655"/>
<dbReference type="PROSITE" id="PS51384">
    <property type="entry name" value="FAD_FR"/>
    <property type="match status" value="1"/>
</dbReference>
<proteinExistence type="predicted"/>
<dbReference type="EMBL" id="NAJN01000534">
    <property type="protein sequence ID" value="TKA71920.1"/>
    <property type="molecule type" value="Genomic_DNA"/>
</dbReference>
<keyword evidence="3" id="KW-1185">Reference proteome</keyword>
<comment type="caution">
    <text evidence="2">The sequence shown here is derived from an EMBL/GenBank/DDBJ whole genome shotgun (WGS) entry which is preliminary data.</text>
</comment>
<evidence type="ECO:0000259" key="1">
    <source>
        <dbReference type="PROSITE" id="PS51384"/>
    </source>
</evidence>
<organism evidence="2 3">
    <name type="scientific">Cryomyces minteri</name>
    <dbReference type="NCBI Taxonomy" id="331657"/>
    <lineage>
        <taxon>Eukaryota</taxon>
        <taxon>Fungi</taxon>
        <taxon>Dikarya</taxon>
        <taxon>Ascomycota</taxon>
        <taxon>Pezizomycotina</taxon>
        <taxon>Dothideomycetes</taxon>
        <taxon>Dothideomycetes incertae sedis</taxon>
        <taxon>Cryomyces</taxon>
    </lineage>
</organism>
<feature type="domain" description="FAD-binding FR-type" evidence="1">
    <location>
        <begin position="318"/>
        <end position="448"/>
    </location>
</feature>
<dbReference type="InterPro" id="IPR017927">
    <property type="entry name" value="FAD-bd_FR_type"/>
</dbReference>
<evidence type="ECO:0000313" key="3">
    <source>
        <dbReference type="Proteomes" id="UP000308768"/>
    </source>
</evidence>
<dbReference type="PANTHER" id="PTHR42815">
    <property type="entry name" value="FAD-BINDING, PUTATIVE (AFU_ORTHOLOGUE AFUA_6G07600)-RELATED"/>
    <property type="match status" value="1"/>
</dbReference>
<dbReference type="Proteomes" id="UP000308768">
    <property type="component" value="Unassembled WGS sequence"/>
</dbReference>
<dbReference type="InterPro" id="IPR012349">
    <property type="entry name" value="Split_barrel_FMN-bd"/>
</dbReference>
<name>A0A4U0X655_9PEZI</name>
<dbReference type="AlphaFoldDB" id="A0A4U0X655"/>
<evidence type="ECO:0000313" key="2">
    <source>
        <dbReference type="EMBL" id="TKA71920.1"/>
    </source>
</evidence>
<dbReference type="Gene3D" id="2.40.30.10">
    <property type="entry name" value="Translation factors"/>
    <property type="match status" value="1"/>
</dbReference>
<protein>
    <recommendedName>
        <fullName evidence="1">FAD-binding FR-type domain-containing protein</fullName>
    </recommendedName>
</protein>
<dbReference type="OrthoDB" id="436496at2759"/>
<dbReference type="InterPro" id="IPR017938">
    <property type="entry name" value="Riboflavin_synthase-like_b-brl"/>
</dbReference>
<reference evidence="2 3" key="1">
    <citation type="submission" date="2017-03" db="EMBL/GenBank/DDBJ databases">
        <title>Genomes of endolithic fungi from Antarctica.</title>
        <authorList>
            <person name="Coleine C."/>
            <person name="Masonjones S."/>
            <person name="Stajich J.E."/>
        </authorList>
    </citation>
    <scope>NUCLEOTIDE SEQUENCE [LARGE SCALE GENOMIC DNA]</scope>
    <source>
        <strain evidence="2 3">CCFEE 5187</strain>
    </source>
</reference>
<dbReference type="Gene3D" id="2.30.110.10">
    <property type="entry name" value="Electron Transport, Fmn-binding Protein, Chain A"/>
    <property type="match status" value="1"/>
</dbReference>
<dbReference type="GO" id="GO:0016491">
    <property type="term" value="F:oxidoreductase activity"/>
    <property type="evidence" value="ECO:0007669"/>
    <property type="project" value="InterPro"/>
</dbReference>
<dbReference type="SUPFAM" id="SSF63380">
    <property type="entry name" value="Riboflavin synthase domain-like"/>
    <property type="match status" value="1"/>
</dbReference>
<sequence length="595" mass="64391">MLIPRAAQMLQQAPLLALGTLDSQNRPWTTIWGGESGFSRPLGNSIIGIRTLVDRKYDPVVETLFRGNVDGEVVREEGKGRMVGGLTIDLESRKRVKLYGRMVAGAVSTVSGENEGGDRGQGEVQLVVRIEQSLGNCPKYLNKKTIHPAAALPTLLSDSPHLPPAALALLAKADLFFISSSNSSHDMDTNHRGGPPGFVRVLSNTAAGAVLIYPEYSGNRLYQTLGNLQITPRAGCVFPDFDTGDVLYVSGRTEILVGTEAAKLLPRSNLAVKITVDAGRYVARGLPLRGTPGDFSPYNPHVRLLAHERHTNVPTSDVASNTATLVAYTPLTPTISRLRFALTDPVTYAAGQWVALDVSAELDTGYSHMRDEDPRAINDDWLRTFSVSSAPAPRVDMESAEFEITIRRVGPVTEWLFREGARLEAKGRVGGAGLEVAVSGIGGDFRVRVPDPDGGEDGEVAVPFVAGGVGITPLLSQLPSLPLHRLRLFWTLHVSDFAFALDVLSRHSGLAPSTTLFLTGAQAELDASQEAALEKICKAGAACHRRRIVRGDLVGEGREGRALANTWYVCAGTRLRRELIEWLEGKEVVYEDFDF</sequence>
<accession>A0A4U0X655</accession>